<dbReference type="AlphaFoldDB" id="A0A3P7LMW3"/>
<reference evidence="1 2" key="1">
    <citation type="submission" date="2018-11" db="EMBL/GenBank/DDBJ databases">
        <authorList>
            <consortium name="Pathogen Informatics"/>
        </authorList>
    </citation>
    <scope>NUCLEOTIDE SEQUENCE [LARGE SCALE GENOMIC DNA]</scope>
</reference>
<sequence>MWDVIPAAPELSNPVLPRGESYQGNCTPNVEVNKMKSVKSSFSDLVVEQDADAHWKVDVGDNEVKCEPPKKWACFTLTCNVFVSNIRVHPVRQTHCYIDAKVADLTYTNVEGLSLGETVTCSDSATIFMSDDAGWNGFTLRDKRSALVPRQVQVGTHLIGCELRSANAWTRKAYKLPIIGRPTCDECI</sequence>
<evidence type="ECO:0000313" key="1">
    <source>
        <dbReference type="EMBL" id="VDN12997.1"/>
    </source>
</evidence>
<name>A0A3P7LMW3_DIBLA</name>
<keyword evidence="2" id="KW-1185">Reference proteome</keyword>
<gene>
    <name evidence="1" type="ORF">DILT_LOCUS8828</name>
</gene>
<accession>A0A3P7LMW3</accession>
<organism evidence="1 2">
    <name type="scientific">Dibothriocephalus latus</name>
    <name type="common">Fish tapeworm</name>
    <name type="synonym">Diphyllobothrium latum</name>
    <dbReference type="NCBI Taxonomy" id="60516"/>
    <lineage>
        <taxon>Eukaryota</taxon>
        <taxon>Metazoa</taxon>
        <taxon>Spiralia</taxon>
        <taxon>Lophotrochozoa</taxon>
        <taxon>Platyhelminthes</taxon>
        <taxon>Cestoda</taxon>
        <taxon>Eucestoda</taxon>
        <taxon>Diphyllobothriidea</taxon>
        <taxon>Diphyllobothriidae</taxon>
        <taxon>Dibothriocephalus</taxon>
    </lineage>
</organism>
<dbReference type="Proteomes" id="UP000281553">
    <property type="component" value="Unassembled WGS sequence"/>
</dbReference>
<protein>
    <submittedName>
        <fullName evidence="1">Uncharacterized protein</fullName>
    </submittedName>
</protein>
<dbReference type="EMBL" id="UYRU01055293">
    <property type="protein sequence ID" value="VDN12997.1"/>
    <property type="molecule type" value="Genomic_DNA"/>
</dbReference>
<evidence type="ECO:0000313" key="2">
    <source>
        <dbReference type="Proteomes" id="UP000281553"/>
    </source>
</evidence>
<proteinExistence type="predicted"/>